<dbReference type="GeneID" id="106667079"/>
<protein>
    <submittedName>
        <fullName evidence="2">Uncharacterized protein</fullName>
    </submittedName>
</protein>
<dbReference type="Proteomes" id="UP000494040">
    <property type="component" value="Unassembled WGS sequence"/>
</dbReference>
<accession>A0A8I6RUG0</accession>
<dbReference type="AlphaFoldDB" id="A0A8I6RUG0"/>
<evidence type="ECO:0000256" key="1">
    <source>
        <dbReference type="SAM" id="MobiDB-lite"/>
    </source>
</evidence>
<organism evidence="2 3">
    <name type="scientific">Cimex lectularius</name>
    <name type="common">Bed bug</name>
    <name type="synonym">Acanthia lectularia</name>
    <dbReference type="NCBI Taxonomy" id="79782"/>
    <lineage>
        <taxon>Eukaryota</taxon>
        <taxon>Metazoa</taxon>
        <taxon>Ecdysozoa</taxon>
        <taxon>Arthropoda</taxon>
        <taxon>Hexapoda</taxon>
        <taxon>Insecta</taxon>
        <taxon>Pterygota</taxon>
        <taxon>Neoptera</taxon>
        <taxon>Paraneoptera</taxon>
        <taxon>Hemiptera</taxon>
        <taxon>Heteroptera</taxon>
        <taxon>Panheteroptera</taxon>
        <taxon>Cimicomorpha</taxon>
        <taxon>Cimicidae</taxon>
        <taxon>Cimex</taxon>
    </lineage>
</organism>
<dbReference type="RefSeq" id="XP_014250250.1">
    <property type="nucleotide sequence ID" value="XM_014394764.1"/>
</dbReference>
<feature type="compositionally biased region" description="Basic and acidic residues" evidence="1">
    <location>
        <begin position="820"/>
        <end position="829"/>
    </location>
</feature>
<feature type="compositionally biased region" description="Basic and acidic residues" evidence="1">
    <location>
        <begin position="635"/>
        <end position="646"/>
    </location>
</feature>
<feature type="region of interest" description="Disordered" evidence="1">
    <location>
        <begin position="632"/>
        <end position="711"/>
    </location>
</feature>
<feature type="region of interest" description="Disordered" evidence="1">
    <location>
        <begin position="768"/>
        <end position="829"/>
    </location>
</feature>
<feature type="compositionally biased region" description="Polar residues" evidence="1">
    <location>
        <begin position="594"/>
        <end position="617"/>
    </location>
</feature>
<feature type="compositionally biased region" description="Polar residues" evidence="1">
    <location>
        <begin position="787"/>
        <end position="806"/>
    </location>
</feature>
<feature type="region of interest" description="Disordered" evidence="1">
    <location>
        <begin position="71"/>
        <end position="103"/>
    </location>
</feature>
<feature type="region of interest" description="Disordered" evidence="1">
    <location>
        <begin position="1"/>
        <end position="29"/>
    </location>
</feature>
<feature type="compositionally biased region" description="Basic and acidic residues" evidence="1">
    <location>
        <begin position="654"/>
        <end position="685"/>
    </location>
</feature>
<evidence type="ECO:0000313" key="2">
    <source>
        <dbReference type="EnsemblMetazoa" id="XP_014250250.1"/>
    </source>
</evidence>
<sequence length="829" mass="94409">MEREEETRTSTPSKMRRKLSGHWGGNDSIEKVYGRSLRKRKDKILEYILDGYKPGSDKVFNDRGQQTEISLMEDTTTIYRKDSPPTSPDDNSEKPISKGPSKNSKKVLSEIHLNYEKKRLNCNVFYLLKKRRLQIPLKSIKRQSVRIVIAPPFMELYLGQDQIFPFDLKNVLAQKQKCPFEEIRTEGIQRMPDVITLRPEHESRYAEFRHDLPRTGVTVLETADDEDIVFHDRYDYLPIGIQNKRTKTAFNFKKLTYVEPTYMKCLQKNLTNINHPERFINESDILENTKYFTYNKPSLGKHIKSFISGLQPSEITRIKSGTSLVDDVQPRETFNVPSSENIETMLSSSKPSVISCIRTYDSCASPSTASRNVSHDKLLESDVIGVPLQSNILTGTEPGAKRSRRLQAEGASSTDNQESHKKHKYLKSSLKRRLTEGFVDYTSEVSITKGLLQSKKRLMDNLWPKKAEINSSIKTVDLSKTRATRESRETIKDRILLNKPGCESATTLISFASDIDKSKWHDANDRKLSKEQKLSRSKSILKRGKKSSLRLEEFDRIHKERFYPEESNPKNVKNKEKEHIFANLSLEDKFKQGVKSNEPPTQSNVSSADATRQQSATHEGKNMLELMFGGSLFRHGKDESPDKRMSEASTSKPKSWDKGNEALSSKTDDKNSSLKQEESSYRENSGKSVVFDITSKPNPKKSEFKKTKSSMKSVLSSQYDGLLSSDNYTTDGQSGSQSCSNNGPEYKVLFPLFQAVSSTISSHENNAISSGAQRDYGPDVVDKNVPVQKSDQMSSNLDENSENKTFTLPRESISPKRNRTLNELRRQNE</sequence>
<name>A0A8I6RUG0_CIMLE</name>
<feature type="region of interest" description="Disordered" evidence="1">
    <location>
        <begin position="392"/>
        <end position="425"/>
    </location>
</feature>
<feature type="region of interest" description="Disordered" evidence="1">
    <location>
        <begin position="592"/>
        <end position="617"/>
    </location>
</feature>
<keyword evidence="3" id="KW-1185">Reference proteome</keyword>
<reference evidence="2" key="1">
    <citation type="submission" date="2022-01" db="UniProtKB">
        <authorList>
            <consortium name="EnsemblMetazoa"/>
        </authorList>
    </citation>
    <scope>IDENTIFICATION</scope>
</reference>
<evidence type="ECO:0000313" key="3">
    <source>
        <dbReference type="Proteomes" id="UP000494040"/>
    </source>
</evidence>
<dbReference type="KEGG" id="clec:106667079"/>
<proteinExistence type="predicted"/>
<dbReference type="EnsemblMetazoa" id="XM_014394764.1">
    <property type="protein sequence ID" value="XP_014250250.1"/>
    <property type="gene ID" value="LOC106667079"/>
</dbReference>